<sequence>MNVAHVFIQTNILPRILRLGMRSSLHVVPTVSVVAGIAYSAVKPFAVNPFKSLLRVTMLPSSTPPSLLRQFSQLYRPTSPPISQLPKFRRIGNRHSNNGTHGNGFRNYSSSTAYPMSASQLRLNEQRTNIRTTIYYTMSVFVGFIGLTYAAVPLYKMLCTETGVDGTPLTSIGHKFEATSMVPVAHSNPIRIIFDSSIADTMQWKFVPETRQIQVVPGETALAFFRASNPGAEDMVGISTYSVTPAKAAQYFNKIQCFCFEEQKLVSGEEIDMPVFFYIDPEFAYDPWMSDVKTITLHYTFFKSKYQ</sequence>
<evidence type="ECO:0000256" key="1">
    <source>
        <dbReference type="ARBA" id="ARBA00004007"/>
    </source>
</evidence>
<dbReference type="PANTHER" id="PTHR21320:SF3">
    <property type="entry name" value="CYTOCHROME C OXIDASE ASSEMBLY PROTEIN COX11, MITOCHONDRIAL-RELATED"/>
    <property type="match status" value="1"/>
</dbReference>
<dbReference type="InterPro" id="IPR023471">
    <property type="entry name" value="CtaG/Cox11_dom_sf"/>
</dbReference>
<proteinExistence type="inferred from homology"/>
<evidence type="ECO:0000256" key="6">
    <source>
        <dbReference type="SAM" id="Phobius"/>
    </source>
</evidence>
<keyword evidence="8" id="KW-1185">Reference proteome</keyword>
<comment type="subcellular location">
    <subcellularLocation>
        <location evidence="2">Mitochondrion inner membrane</location>
        <topology evidence="2">Single-pass membrane protein</topology>
        <orientation evidence="2">Intermembrane side</orientation>
    </subcellularLocation>
</comment>
<dbReference type="EMBL" id="JAFCIX010000076">
    <property type="protein sequence ID" value="KAH6599183.1"/>
    <property type="molecule type" value="Genomic_DNA"/>
</dbReference>
<evidence type="ECO:0000256" key="2">
    <source>
        <dbReference type="ARBA" id="ARBA00004243"/>
    </source>
</evidence>
<comment type="caution">
    <text evidence="7">The sequence shown here is derived from an EMBL/GenBank/DDBJ whole genome shotgun (WGS) entry which is preliminary data.</text>
</comment>
<dbReference type="NCBIfam" id="NF003465">
    <property type="entry name" value="PRK05089.1"/>
    <property type="match status" value="1"/>
</dbReference>
<accession>A0ABQ8FJC5</accession>
<keyword evidence="3 6" id="KW-0812">Transmembrane</keyword>
<name>A0ABQ8FJC5_9FUNG</name>
<evidence type="ECO:0000256" key="5">
    <source>
        <dbReference type="ARBA" id="ARBA00023136"/>
    </source>
</evidence>
<feature type="transmembrane region" description="Helical" evidence="6">
    <location>
        <begin position="133"/>
        <end position="152"/>
    </location>
</feature>
<evidence type="ECO:0000256" key="4">
    <source>
        <dbReference type="ARBA" id="ARBA00022989"/>
    </source>
</evidence>
<reference evidence="7 8" key="1">
    <citation type="submission" date="2021-02" db="EMBL/GenBank/DDBJ databases">
        <title>Variation within the Batrachochytrium salamandrivorans European outbreak.</title>
        <authorList>
            <person name="Kelly M."/>
            <person name="Pasmans F."/>
            <person name="Shea T.P."/>
            <person name="Munoz J.F."/>
            <person name="Carranza S."/>
            <person name="Cuomo C.A."/>
            <person name="Martel A."/>
        </authorList>
    </citation>
    <scope>NUCLEOTIDE SEQUENCE [LARGE SCALE GENOMIC DNA]</scope>
    <source>
        <strain evidence="7 8">AMFP18/2</strain>
    </source>
</reference>
<dbReference type="HAMAP" id="MF_00155">
    <property type="entry name" value="CtaG"/>
    <property type="match status" value="1"/>
</dbReference>
<keyword evidence="5 6" id="KW-0472">Membrane</keyword>
<evidence type="ECO:0008006" key="9">
    <source>
        <dbReference type="Google" id="ProtNLM"/>
    </source>
</evidence>
<evidence type="ECO:0000313" key="7">
    <source>
        <dbReference type="EMBL" id="KAH6599183.1"/>
    </source>
</evidence>
<evidence type="ECO:0000256" key="3">
    <source>
        <dbReference type="ARBA" id="ARBA00022692"/>
    </source>
</evidence>
<gene>
    <name evidence="7" type="ORF">BASA50_003211</name>
</gene>
<dbReference type="SUPFAM" id="SSF110111">
    <property type="entry name" value="Ctag/Cox11"/>
    <property type="match status" value="1"/>
</dbReference>
<dbReference type="Proteomes" id="UP001648503">
    <property type="component" value="Unassembled WGS sequence"/>
</dbReference>
<organism evidence="7 8">
    <name type="scientific">Batrachochytrium salamandrivorans</name>
    <dbReference type="NCBI Taxonomy" id="1357716"/>
    <lineage>
        <taxon>Eukaryota</taxon>
        <taxon>Fungi</taxon>
        <taxon>Fungi incertae sedis</taxon>
        <taxon>Chytridiomycota</taxon>
        <taxon>Chytridiomycota incertae sedis</taxon>
        <taxon>Chytridiomycetes</taxon>
        <taxon>Rhizophydiales</taxon>
        <taxon>Rhizophydiales incertae sedis</taxon>
        <taxon>Batrachochytrium</taxon>
    </lineage>
</organism>
<evidence type="ECO:0000313" key="8">
    <source>
        <dbReference type="Proteomes" id="UP001648503"/>
    </source>
</evidence>
<protein>
    <recommendedName>
        <fullName evidence="9">Cytochrome c oxidase assembly protein CtaG/Cox11</fullName>
    </recommendedName>
</protein>
<keyword evidence="4 6" id="KW-1133">Transmembrane helix</keyword>
<comment type="function">
    <text evidence="1">Exerts its effect at some terminal stage of cytochrome c oxidase synthesis, probably by being involved in the insertion of the copper B into subunit I.</text>
</comment>
<dbReference type="PANTHER" id="PTHR21320">
    <property type="entry name" value="CYTOCHROME C OXIDASE ASSEMBLY PROTEIN COX11-RELATED"/>
    <property type="match status" value="1"/>
</dbReference>
<dbReference type="Pfam" id="PF04442">
    <property type="entry name" value="CtaG_Cox11"/>
    <property type="match status" value="1"/>
</dbReference>
<dbReference type="InterPro" id="IPR007533">
    <property type="entry name" value="Cyt_c_oxidase_assmbl_CtaG"/>
</dbReference>
<dbReference type="Gene3D" id="2.60.370.10">
    <property type="entry name" value="Ctag/Cox11"/>
    <property type="match status" value="1"/>
</dbReference>